<keyword evidence="3" id="KW-1185">Reference proteome</keyword>
<reference evidence="2" key="1">
    <citation type="journal article" date="2020" name="Stud. Mycol.">
        <title>101 Dothideomycetes genomes: a test case for predicting lifestyles and emergence of pathogens.</title>
        <authorList>
            <person name="Haridas S."/>
            <person name="Albert R."/>
            <person name="Binder M."/>
            <person name="Bloem J."/>
            <person name="Labutti K."/>
            <person name="Salamov A."/>
            <person name="Andreopoulos B."/>
            <person name="Baker S."/>
            <person name="Barry K."/>
            <person name="Bills G."/>
            <person name="Bluhm B."/>
            <person name="Cannon C."/>
            <person name="Castanera R."/>
            <person name="Culley D."/>
            <person name="Daum C."/>
            <person name="Ezra D."/>
            <person name="Gonzalez J."/>
            <person name="Henrissat B."/>
            <person name="Kuo A."/>
            <person name="Liang C."/>
            <person name="Lipzen A."/>
            <person name="Lutzoni F."/>
            <person name="Magnuson J."/>
            <person name="Mondo S."/>
            <person name="Nolan M."/>
            <person name="Ohm R."/>
            <person name="Pangilinan J."/>
            <person name="Park H.-J."/>
            <person name="Ramirez L."/>
            <person name="Alfaro M."/>
            <person name="Sun H."/>
            <person name="Tritt A."/>
            <person name="Yoshinaga Y."/>
            <person name="Zwiers L.-H."/>
            <person name="Turgeon B."/>
            <person name="Goodwin S."/>
            <person name="Spatafora J."/>
            <person name="Crous P."/>
            <person name="Grigoriev I."/>
        </authorList>
    </citation>
    <scope>NUCLEOTIDE SEQUENCE</scope>
    <source>
        <strain evidence="2">CBS 473.64</strain>
    </source>
</reference>
<gene>
    <name evidence="2" type="ORF">P280DRAFT_25177</name>
</gene>
<dbReference type="Proteomes" id="UP000799753">
    <property type="component" value="Unassembled WGS sequence"/>
</dbReference>
<evidence type="ECO:0000313" key="3">
    <source>
        <dbReference type="Proteomes" id="UP000799753"/>
    </source>
</evidence>
<feature type="compositionally biased region" description="Basic and acidic residues" evidence="1">
    <location>
        <begin position="8"/>
        <end position="28"/>
    </location>
</feature>
<feature type="compositionally biased region" description="Basic and acidic residues" evidence="1">
    <location>
        <begin position="54"/>
        <end position="75"/>
    </location>
</feature>
<protein>
    <submittedName>
        <fullName evidence="2">Uncharacterized protein</fullName>
    </submittedName>
</protein>
<dbReference type="OrthoDB" id="5426422at2759"/>
<organism evidence="2 3">
    <name type="scientific">Massarina eburnea CBS 473.64</name>
    <dbReference type="NCBI Taxonomy" id="1395130"/>
    <lineage>
        <taxon>Eukaryota</taxon>
        <taxon>Fungi</taxon>
        <taxon>Dikarya</taxon>
        <taxon>Ascomycota</taxon>
        <taxon>Pezizomycotina</taxon>
        <taxon>Dothideomycetes</taxon>
        <taxon>Pleosporomycetidae</taxon>
        <taxon>Pleosporales</taxon>
        <taxon>Massarineae</taxon>
        <taxon>Massarinaceae</taxon>
        <taxon>Massarina</taxon>
    </lineage>
</organism>
<evidence type="ECO:0000313" key="2">
    <source>
        <dbReference type="EMBL" id="KAF2639997.1"/>
    </source>
</evidence>
<evidence type="ECO:0000256" key="1">
    <source>
        <dbReference type="SAM" id="MobiDB-lite"/>
    </source>
</evidence>
<feature type="compositionally biased region" description="Polar residues" evidence="1">
    <location>
        <begin position="44"/>
        <end position="53"/>
    </location>
</feature>
<dbReference type="AlphaFoldDB" id="A0A6A6RXZ4"/>
<dbReference type="EMBL" id="MU006785">
    <property type="protein sequence ID" value="KAF2639997.1"/>
    <property type="molecule type" value="Genomic_DNA"/>
</dbReference>
<name>A0A6A6RXZ4_9PLEO</name>
<proteinExistence type="predicted"/>
<sequence>MKSGHAAGRKEGGGGQERADGRGRHRVEQLTAQLTRAGSDLRVHTSTTQQGRAEQSRAEQSRAEQSRAGHGDAVVDRKVTNRLTHSDCAPAPGVQARVSCRG</sequence>
<accession>A0A6A6RXZ4</accession>
<feature type="region of interest" description="Disordered" evidence="1">
    <location>
        <begin position="1"/>
        <end position="75"/>
    </location>
</feature>